<keyword evidence="2" id="KW-0489">Methyltransferase</keyword>
<dbReference type="SUPFAM" id="SSF53335">
    <property type="entry name" value="S-adenosyl-L-methionine-dependent methyltransferases"/>
    <property type="match status" value="1"/>
</dbReference>
<gene>
    <name evidence="2" type="ORF">E1898_18905</name>
</gene>
<organism evidence="2 3">
    <name type="scientific">Algoriphagus formosus</name>
    <dbReference type="NCBI Taxonomy" id="2007308"/>
    <lineage>
        <taxon>Bacteria</taxon>
        <taxon>Pseudomonadati</taxon>
        <taxon>Bacteroidota</taxon>
        <taxon>Cytophagia</taxon>
        <taxon>Cytophagales</taxon>
        <taxon>Cyclobacteriaceae</taxon>
        <taxon>Algoriphagus</taxon>
    </lineage>
</organism>
<dbReference type="EMBL" id="SMUW01000037">
    <property type="protein sequence ID" value="TDK42044.1"/>
    <property type="molecule type" value="Genomic_DNA"/>
</dbReference>
<sequence>MIKNLLKQVYFRISPKYLHIKKDICLPMAWHGSSYGGFFVNESSLNSESIIYSVGIGKDISFDESIMDSFNCKIFGFDPTPESIQWFRQQNVSKMFIFSEYGISSKSGIVKFHLPKNKNHVSGSILNSSFVSEDRYVDVQMKTLLDAMNEHRHSYIDLLKMDIEGAEYEVVSQILEAGVPIKQILVEIHDRFFYNGHIKSKKMFDQLRNSGFKLFGISKTYEEISFINPSLK</sequence>
<dbReference type="GO" id="GO:0032259">
    <property type="term" value="P:methylation"/>
    <property type="evidence" value="ECO:0007669"/>
    <property type="project" value="UniProtKB-KW"/>
</dbReference>
<evidence type="ECO:0000313" key="3">
    <source>
        <dbReference type="Proteomes" id="UP000295438"/>
    </source>
</evidence>
<dbReference type="GO" id="GO:0008168">
    <property type="term" value="F:methyltransferase activity"/>
    <property type="evidence" value="ECO:0007669"/>
    <property type="project" value="UniProtKB-KW"/>
</dbReference>
<dbReference type="RefSeq" id="WP_133392066.1">
    <property type="nucleotide sequence ID" value="NZ_SMUW01000037.1"/>
</dbReference>
<dbReference type="InterPro" id="IPR029063">
    <property type="entry name" value="SAM-dependent_MTases_sf"/>
</dbReference>
<proteinExistence type="predicted"/>
<dbReference type="AlphaFoldDB" id="A0A4R5USF2"/>
<dbReference type="PANTHER" id="PTHR32026">
    <property type="entry name" value="METHYLTRANSFERASE-LIKE PROTEIN 24"/>
    <property type="match status" value="1"/>
</dbReference>
<accession>A0A4R5USF2</accession>
<protein>
    <submittedName>
        <fullName evidence="2">FkbM family methyltransferase</fullName>
    </submittedName>
</protein>
<dbReference type="Proteomes" id="UP000295438">
    <property type="component" value="Unassembled WGS sequence"/>
</dbReference>
<keyword evidence="2" id="KW-0808">Transferase</keyword>
<feature type="domain" description="Methyltransferase FkbM" evidence="1">
    <location>
        <begin position="72"/>
        <end position="213"/>
    </location>
</feature>
<keyword evidence="3" id="KW-1185">Reference proteome</keyword>
<dbReference type="InterPro" id="IPR026913">
    <property type="entry name" value="METTL24"/>
</dbReference>
<dbReference type="Pfam" id="PF05050">
    <property type="entry name" value="Methyltransf_21"/>
    <property type="match status" value="1"/>
</dbReference>
<dbReference type="Gene3D" id="3.40.50.150">
    <property type="entry name" value="Vaccinia Virus protein VP39"/>
    <property type="match status" value="1"/>
</dbReference>
<dbReference type="PANTHER" id="PTHR32026:SF27">
    <property type="entry name" value="METHYLTRANSFERASE FKBM DOMAIN-CONTAINING PROTEIN-RELATED"/>
    <property type="match status" value="1"/>
</dbReference>
<dbReference type="NCBIfam" id="TIGR01444">
    <property type="entry name" value="fkbM_fam"/>
    <property type="match status" value="1"/>
</dbReference>
<evidence type="ECO:0000259" key="1">
    <source>
        <dbReference type="Pfam" id="PF05050"/>
    </source>
</evidence>
<name>A0A4R5USF2_9BACT</name>
<evidence type="ECO:0000313" key="2">
    <source>
        <dbReference type="EMBL" id="TDK42044.1"/>
    </source>
</evidence>
<reference evidence="2 3" key="1">
    <citation type="submission" date="2019-03" db="EMBL/GenBank/DDBJ databases">
        <title>Algoriphagus aquimaris sp. nov., isolated form marine sediment in Pohang, Korea.</title>
        <authorList>
            <person name="Kim J."/>
            <person name="Yoon S.-H."/>
            <person name="Lee S.-S."/>
        </authorList>
    </citation>
    <scope>NUCLEOTIDE SEQUENCE [LARGE SCALE GENOMIC DNA]</scope>
    <source>
        <strain evidence="2 3">F21</strain>
    </source>
</reference>
<dbReference type="InterPro" id="IPR006342">
    <property type="entry name" value="FkbM_mtfrase"/>
</dbReference>
<comment type="caution">
    <text evidence="2">The sequence shown here is derived from an EMBL/GenBank/DDBJ whole genome shotgun (WGS) entry which is preliminary data.</text>
</comment>